<dbReference type="PANTHER" id="PTHR30026:SF20">
    <property type="entry name" value="OUTER MEMBRANE PROTEIN TOLC"/>
    <property type="match status" value="1"/>
</dbReference>
<dbReference type="SUPFAM" id="SSF56954">
    <property type="entry name" value="Outer membrane efflux proteins (OEP)"/>
    <property type="match status" value="1"/>
</dbReference>
<dbReference type="Gene3D" id="1.20.1600.10">
    <property type="entry name" value="Outer membrane efflux proteins (OEP)"/>
    <property type="match status" value="1"/>
</dbReference>
<evidence type="ECO:0000313" key="11">
    <source>
        <dbReference type="Proteomes" id="UP000505325"/>
    </source>
</evidence>
<sequence>MKFRISFFIGLFISHSATADTLLDAVRAAGASNAEIQAAIYQQLAGNEKRWQGLAGLLPTIQLGGSYTQQDQPRASYAAKVTRHDSSISLSQPLFDLTKYADYMRGKAMSESAEIELMKAQEKLISDVADAYANVLYQQEVLNAARHASKAYQHQLAQAQAAIKLGDATRIDIDEAQANLDVSQAKVIEAENELLTAGAQYQRLTGLNYAHIEAISPHCLLQNAPEATNSEKALFNQALAHNVDIKQAITQLNIAKSDVFATHSAHLPVVRFQASYGTNWSRGEGENELDRWFGTTSKTTNTNVGVTVSVPLFSGGLQLSQSREAVYKKEQARYQLIDIQQKIKQELRTSTLNIHNGRMLLTSSQKVIQSEGNKVNSTLKGKEMGLRTQMDELNARQRYYEAVKNNAEARYKLLTAKLTRARILGELGHLSLAKITCSN</sequence>
<keyword evidence="3" id="KW-0813">Transport</keyword>
<feature type="chain" id="PRO_5026954550" evidence="9">
    <location>
        <begin position="20"/>
        <end position="439"/>
    </location>
</feature>
<comment type="similarity">
    <text evidence="2">Belongs to the outer membrane factor (OMF) (TC 1.B.17) family.</text>
</comment>
<dbReference type="Pfam" id="PF02321">
    <property type="entry name" value="OEP"/>
    <property type="match status" value="2"/>
</dbReference>
<accession>A0A6M8UB06</accession>
<keyword evidence="9" id="KW-0732">Signal</keyword>
<dbReference type="AlphaFoldDB" id="A0A6M8UB06"/>
<dbReference type="PANTHER" id="PTHR30026">
    <property type="entry name" value="OUTER MEMBRANE PROTEIN TOLC"/>
    <property type="match status" value="1"/>
</dbReference>
<dbReference type="InterPro" id="IPR051906">
    <property type="entry name" value="TolC-like"/>
</dbReference>
<evidence type="ECO:0000256" key="7">
    <source>
        <dbReference type="ARBA" id="ARBA00023237"/>
    </source>
</evidence>
<evidence type="ECO:0000313" key="10">
    <source>
        <dbReference type="EMBL" id="QKJ86071.1"/>
    </source>
</evidence>
<feature type="signal peptide" evidence="9">
    <location>
        <begin position="1"/>
        <end position="19"/>
    </location>
</feature>
<evidence type="ECO:0000256" key="1">
    <source>
        <dbReference type="ARBA" id="ARBA00004442"/>
    </source>
</evidence>
<dbReference type="GO" id="GO:1990281">
    <property type="term" value="C:efflux pump complex"/>
    <property type="evidence" value="ECO:0007669"/>
    <property type="project" value="TreeGrafter"/>
</dbReference>
<dbReference type="GO" id="GO:0015288">
    <property type="term" value="F:porin activity"/>
    <property type="evidence" value="ECO:0007669"/>
    <property type="project" value="TreeGrafter"/>
</dbReference>
<evidence type="ECO:0000256" key="4">
    <source>
        <dbReference type="ARBA" id="ARBA00022452"/>
    </source>
</evidence>
<dbReference type="NCBIfam" id="TIGR01844">
    <property type="entry name" value="type_I_sec_TolC"/>
    <property type="match status" value="1"/>
</dbReference>
<comment type="subcellular location">
    <subcellularLocation>
        <location evidence="1">Cell outer membrane</location>
    </subcellularLocation>
</comment>
<keyword evidence="4" id="KW-1134">Transmembrane beta strand</keyword>
<keyword evidence="5" id="KW-0812">Transmembrane</keyword>
<protein>
    <submittedName>
        <fullName evidence="10">TolC family outer membrane protein</fullName>
    </submittedName>
</protein>
<dbReference type="EMBL" id="CP054212">
    <property type="protein sequence ID" value="QKJ86071.1"/>
    <property type="molecule type" value="Genomic_DNA"/>
</dbReference>
<keyword evidence="7" id="KW-0998">Cell outer membrane</keyword>
<reference evidence="10 11" key="1">
    <citation type="submission" date="2020-06" db="EMBL/GenBank/DDBJ databases">
        <title>Genome sequence of Paramixta manurensis strain PD-1.</title>
        <authorList>
            <person name="Lee C.W."/>
            <person name="Kim J."/>
        </authorList>
    </citation>
    <scope>NUCLEOTIDE SEQUENCE [LARGE SCALE GENOMIC DNA]</scope>
    <source>
        <strain evidence="10 11">PD-1</strain>
    </source>
</reference>
<feature type="coiled-coil region" evidence="8">
    <location>
        <begin position="390"/>
        <end position="424"/>
    </location>
</feature>
<proteinExistence type="inferred from homology"/>
<dbReference type="InterPro" id="IPR003423">
    <property type="entry name" value="OMP_efflux"/>
</dbReference>
<evidence type="ECO:0000256" key="3">
    <source>
        <dbReference type="ARBA" id="ARBA00022448"/>
    </source>
</evidence>
<dbReference type="KEGG" id="pmak:PMPD1_1105"/>
<dbReference type="Proteomes" id="UP000505325">
    <property type="component" value="Chromosome"/>
</dbReference>
<name>A0A6M8UB06_9GAMM</name>
<evidence type="ECO:0000256" key="5">
    <source>
        <dbReference type="ARBA" id="ARBA00022692"/>
    </source>
</evidence>
<evidence type="ECO:0000256" key="8">
    <source>
        <dbReference type="SAM" id="Coils"/>
    </source>
</evidence>
<keyword evidence="11" id="KW-1185">Reference proteome</keyword>
<dbReference type="GO" id="GO:0015562">
    <property type="term" value="F:efflux transmembrane transporter activity"/>
    <property type="evidence" value="ECO:0007669"/>
    <property type="project" value="InterPro"/>
</dbReference>
<keyword evidence="8" id="KW-0175">Coiled coil</keyword>
<dbReference type="InterPro" id="IPR010130">
    <property type="entry name" value="T1SS_OMP_TolC"/>
</dbReference>
<feature type="coiled-coil region" evidence="8">
    <location>
        <begin position="142"/>
        <end position="193"/>
    </location>
</feature>
<keyword evidence="6" id="KW-0472">Membrane</keyword>
<organism evidence="10 11">
    <name type="scientific">Paramixta manurensis</name>
    <dbReference type="NCBI Taxonomy" id="2740817"/>
    <lineage>
        <taxon>Bacteria</taxon>
        <taxon>Pseudomonadati</taxon>
        <taxon>Pseudomonadota</taxon>
        <taxon>Gammaproteobacteria</taxon>
        <taxon>Enterobacterales</taxon>
        <taxon>Erwiniaceae</taxon>
        <taxon>Paramixta</taxon>
    </lineage>
</organism>
<evidence type="ECO:0000256" key="9">
    <source>
        <dbReference type="SAM" id="SignalP"/>
    </source>
</evidence>
<gene>
    <name evidence="10" type="ORF">PMPD1_1105</name>
</gene>
<dbReference type="GO" id="GO:0009279">
    <property type="term" value="C:cell outer membrane"/>
    <property type="evidence" value="ECO:0007669"/>
    <property type="project" value="UniProtKB-SubCell"/>
</dbReference>
<evidence type="ECO:0000256" key="2">
    <source>
        <dbReference type="ARBA" id="ARBA00007613"/>
    </source>
</evidence>
<dbReference type="RefSeq" id="WP_173633109.1">
    <property type="nucleotide sequence ID" value="NZ_CP054212.1"/>
</dbReference>
<evidence type="ECO:0000256" key="6">
    <source>
        <dbReference type="ARBA" id="ARBA00023136"/>
    </source>
</evidence>